<dbReference type="PANTHER" id="PTHR22933:SF43">
    <property type="entry name" value="LP10131P"/>
    <property type="match status" value="1"/>
</dbReference>
<dbReference type="STRING" id="104452.A0A0L7L6Y7"/>
<sequence>MKRLLLLLRSFIIFLLCATNGHADEIDLEVQSGLMMKMLRVISKSVFCPNYSCENRTYGYYADVDNDCQIFHVCLPSHTTSGRNVTYKWSFICPNETIFNQEVIVCTRPADAIDCKDSPMYYDLNKELGKEPNKTRKVEDTYNTVEAIPIRETMKKEDVTPVKVFPSRNPIKRKPTKQNYIVQQLIKDIVDDEMREKLQNIDFTQDIEEVFPVVSDASGYEPNGIVNKDRIVLPDEKIDANEKVDFGKGEDASVNVDFDESDRLILERSMGRNFNRGLLRFSAHV</sequence>
<evidence type="ECO:0000259" key="2">
    <source>
        <dbReference type="PROSITE" id="PS50940"/>
    </source>
</evidence>
<dbReference type="InterPro" id="IPR002557">
    <property type="entry name" value="Chitin-bd_dom"/>
</dbReference>
<dbReference type="Pfam" id="PF01607">
    <property type="entry name" value="CBM_14"/>
    <property type="match status" value="1"/>
</dbReference>
<keyword evidence="1" id="KW-0732">Signal</keyword>
<dbReference type="GO" id="GO:0005576">
    <property type="term" value="C:extracellular region"/>
    <property type="evidence" value="ECO:0007669"/>
    <property type="project" value="InterPro"/>
</dbReference>
<dbReference type="SMART" id="SM00494">
    <property type="entry name" value="ChtBD2"/>
    <property type="match status" value="1"/>
</dbReference>
<dbReference type="AlphaFoldDB" id="A0A0L7L6Y7"/>
<protein>
    <submittedName>
        <fullName evidence="3">Peritrophin type-A domain protein 3</fullName>
    </submittedName>
</protein>
<evidence type="ECO:0000313" key="3">
    <source>
        <dbReference type="EMBL" id="KOB71076.1"/>
    </source>
</evidence>
<name>A0A0L7L6Y7_OPEBR</name>
<feature type="domain" description="Chitin-binding type-2" evidence="2">
    <location>
        <begin position="50"/>
        <end position="117"/>
    </location>
</feature>
<evidence type="ECO:0000256" key="1">
    <source>
        <dbReference type="SAM" id="SignalP"/>
    </source>
</evidence>
<dbReference type="InterPro" id="IPR052976">
    <property type="entry name" value="Scoloptoxin-like"/>
</dbReference>
<dbReference type="PROSITE" id="PS50940">
    <property type="entry name" value="CHIT_BIND_II"/>
    <property type="match status" value="1"/>
</dbReference>
<dbReference type="GO" id="GO:0008061">
    <property type="term" value="F:chitin binding"/>
    <property type="evidence" value="ECO:0007669"/>
    <property type="project" value="InterPro"/>
</dbReference>
<gene>
    <name evidence="3" type="ORF">OBRU01_14359</name>
</gene>
<evidence type="ECO:0000313" key="4">
    <source>
        <dbReference type="Proteomes" id="UP000037510"/>
    </source>
</evidence>
<feature type="chain" id="PRO_5005573067" evidence="1">
    <location>
        <begin position="24"/>
        <end position="285"/>
    </location>
</feature>
<dbReference type="PANTHER" id="PTHR22933">
    <property type="entry name" value="FI18007P1-RELATED"/>
    <property type="match status" value="1"/>
</dbReference>
<dbReference type="SUPFAM" id="SSF57625">
    <property type="entry name" value="Invertebrate chitin-binding proteins"/>
    <property type="match status" value="1"/>
</dbReference>
<dbReference type="EMBL" id="JTDY01002622">
    <property type="protein sequence ID" value="KOB71076.1"/>
    <property type="molecule type" value="Genomic_DNA"/>
</dbReference>
<accession>A0A0L7L6Y7</accession>
<feature type="signal peptide" evidence="1">
    <location>
        <begin position="1"/>
        <end position="23"/>
    </location>
</feature>
<keyword evidence="4" id="KW-1185">Reference proteome</keyword>
<reference evidence="3 4" key="1">
    <citation type="journal article" date="2015" name="Genome Biol. Evol.">
        <title>The genome of winter moth (Operophtera brumata) provides a genomic perspective on sexual dimorphism and phenology.</title>
        <authorList>
            <person name="Derks M.F."/>
            <person name="Smit S."/>
            <person name="Salis L."/>
            <person name="Schijlen E."/>
            <person name="Bossers A."/>
            <person name="Mateman C."/>
            <person name="Pijl A.S."/>
            <person name="de Ridder D."/>
            <person name="Groenen M.A."/>
            <person name="Visser M.E."/>
            <person name="Megens H.J."/>
        </authorList>
    </citation>
    <scope>NUCLEOTIDE SEQUENCE [LARGE SCALE GENOMIC DNA]</scope>
    <source>
        <strain evidence="3">WM2013NL</strain>
        <tissue evidence="3">Head and thorax</tissue>
    </source>
</reference>
<comment type="caution">
    <text evidence="3">The sequence shown here is derived from an EMBL/GenBank/DDBJ whole genome shotgun (WGS) entry which is preliminary data.</text>
</comment>
<dbReference type="InterPro" id="IPR036508">
    <property type="entry name" value="Chitin-bd_dom_sf"/>
</dbReference>
<organism evidence="3 4">
    <name type="scientific">Operophtera brumata</name>
    <name type="common">Winter moth</name>
    <name type="synonym">Phalaena brumata</name>
    <dbReference type="NCBI Taxonomy" id="104452"/>
    <lineage>
        <taxon>Eukaryota</taxon>
        <taxon>Metazoa</taxon>
        <taxon>Ecdysozoa</taxon>
        <taxon>Arthropoda</taxon>
        <taxon>Hexapoda</taxon>
        <taxon>Insecta</taxon>
        <taxon>Pterygota</taxon>
        <taxon>Neoptera</taxon>
        <taxon>Endopterygota</taxon>
        <taxon>Lepidoptera</taxon>
        <taxon>Glossata</taxon>
        <taxon>Ditrysia</taxon>
        <taxon>Geometroidea</taxon>
        <taxon>Geometridae</taxon>
        <taxon>Larentiinae</taxon>
        <taxon>Operophtera</taxon>
    </lineage>
</organism>
<proteinExistence type="predicted"/>
<dbReference type="Proteomes" id="UP000037510">
    <property type="component" value="Unassembled WGS sequence"/>
</dbReference>